<evidence type="ECO:0000256" key="2">
    <source>
        <dbReference type="ARBA" id="ARBA00012323"/>
    </source>
</evidence>
<evidence type="ECO:0000256" key="7">
    <source>
        <dbReference type="ARBA" id="ARBA00022840"/>
    </source>
</evidence>
<dbReference type="InterPro" id="IPR004654">
    <property type="entry name" value="ROK_glcA"/>
</dbReference>
<gene>
    <name evidence="9" type="ORF">NK118_00450</name>
</gene>
<reference evidence="9 10" key="1">
    <citation type="journal article" date="2022" name="Genome Biol. Evol.">
        <title>Host diet, physiology and behaviors set the stage for Lachnospiraceae cladogenesis.</title>
        <authorList>
            <person name="Vera-Ponce De Leon A."/>
            <person name="Schneider M."/>
            <person name="Jahnes B.C."/>
            <person name="Sadowski V."/>
            <person name="Camuy-Velez L.A."/>
            <person name="Duan J."/>
            <person name="Sabree Z.L."/>
        </authorList>
    </citation>
    <scope>NUCLEOTIDE SEQUENCE [LARGE SCALE GENOMIC DNA]</scope>
    <source>
        <strain evidence="9 10">PAL227</strain>
    </source>
</reference>
<organism evidence="9 10">
    <name type="scientific">Ohessyouella blattaphilus</name>
    <dbReference type="NCBI Taxonomy" id="2949333"/>
    <lineage>
        <taxon>Bacteria</taxon>
        <taxon>Bacillati</taxon>
        <taxon>Bacillota</taxon>
        <taxon>Clostridia</taxon>
        <taxon>Lachnospirales</taxon>
        <taxon>Lachnospiraceae</taxon>
        <taxon>Ohessyouella</taxon>
    </lineage>
</organism>
<dbReference type="RefSeq" id="WP_262067629.1">
    <property type="nucleotide sequence ID" value="NZ_JAMXOC010000001.1"/>
</dbReference>
<dbReference type="NCBIfam" id="TIGR00744">
    <property type="entry name" value="ROK_glcA_fam"/>
    <property type="match status" value="1"/>
</dbReference>
<dbReference type="PANTHER" id="PTHR18964:SF149">
    <property type="entry name" value="BIFUNCTIONAL UDP-N-ACETYLGLUCOSAMINE 2-EPIMERASE_N-ACETYLMANNOSAMINE KINASE"/>
    <property type="match status" value="1"/>
</dbReference>
<dbReference type="PROSITE" id="PS01125">
    <property type="entry name" value="ROK"/>
    <property type="match status" value="1"/>
</dbReference>
<evidence type="ECO:0000256" key="3">
    <source>
        <dbReference type="ARBA" id="ARBA00014701"/>
    </source>
</evidence>
<evidence type="ECO:0000256" key="5">
    <source>
        <dbReference type="ARBA" id="ARBA00022741"/>
    </source>
</evidence>
<dbReference type="Proteomes" id="UP001523565">
    <property type="component" value="Unassembled WGS sequence"/>
</dbReference>
<keyword evidence="6" id="KW-0418">Kinase</keyword>
<comment type="caution">
    <text evidence="9">The sequence shown here is derived from an EMBL/GenBank/DDBJ whole genome shotgun (WGS) entry which is preliminary data.</text>
</comment>
<dbReference type="Pfam" id="PF00480">
    <property type="entry name" value="ROK"/>
    <property type="match status" value="1"/>
</dbReference>
<sequence length="310" mass="33077">MRHCFGVDIGGTTVKIGFFAQDGTLIDKWEIKSRTENGGENILPDITKSLNDYLTEKNLDKKRMMGIGVGIPGPVNKQGIVQQTANLGWGYKNIKAEFEELSGMKVRVENDANVAALGEMWKGGGDGYGNLVLITLGTGVGGGILVGGEAVVGEHGGGGEIGHMQVNPYEKEVCGCGRRGCLEQYASATGIARLTRRRLEKDDSPSTLRGGEISAKTVFDAMKEGDVVATEVVEEFGSYLGKAIETIAVIIDPHIVVIGGGVSKAGEILLDYVKKNFRKEAFFANKELKFSLAKLGNDAGIYGAAKLFIN</sequence>
<keyword evidence="4 9" id="KW-0808">Transferase</keyword>
<evidence type="ECO:0000256" key="8">
    <source>
        <dbReference type="ARBA" id="ARBA00032386"/>
    </source>
</evidence>
<comment type="similarity">
    <text evidence="1">Belongs to the ROK (NagC/XylR) family.</text>
</comment>
<keyword evidence="5" id="KW-0547">Nucleotide-binding</keyword>
<dbReference type="EMBL" id="JAMZFV010000001">
    <property type="protein sequence ID" value="MCP1108721.1"/>
    <property type="molecule type" value="Genomic_DNA"/>
</dbReference>
<dbReference type="SUPFAM" id="SSF53067">
    <property type="entry name" value="Actin-like ATPase domain"/>
    <property type="match status" value="1"/>
</dbReference>
<evidence type="ECO:0000256" key="6">
    <source>
        <dbReference type="ARBA" id="ARBA00022777"/>
    </source>
</evidence>
<dbReference type="InterPro" id="IPR049874">
    <property type="entry name" value="ROK_cs"/>
</dbReference>
<evidence type="ECO:0000256" key="4">
    <source>
        <dbReference type="ARBA" id="ARBA00022679"/>
    </source>
</evidence>
<evidence type="ECO:0000313" key="9">
    <source>
        <dbReference type="EMBL" id="MCP1108721.1"/>
    </source>
</evidence>
<keyword evidence="10" id="KW-1185">Reference proteome</keyword>
<evidence type="ECO:0000256" key="1">
    <source>
        <dbReference type="ARBA" id="ARBA00006479"/>
    </source>
</evidence>
<dbReference type="InterPro" id="IPR043129">
    <property type="entry name" value="ATPase_NBD"/>
</dbReference>
<dbReference type="InterPro" id="IPR000600">
    <property type="entry name" value="ROK"/>
</dbReference>
<protein>
    <recommendedName>
        <fullName evidence="3">Glucokinase</fullName>
        <ecNumber evidence="2">2.7.1.2</ecNumber>
    </recommendedName>
    <alternativeName>
        <fullName evidence="8">Glucose kinase</fullName>
    </alternativeName>
</protein>
<accession>A0ABT1EGA8</accession>
<dbReference type="PANTHER" id="PTHR18964">
    <property type="entry name" value="ROK (REPRESSOR, ORF, KINASE) FAMILY"/>
    <property type="match status" value="1"/>
</dbReference>
<dbReference type="Gene3D" id="3.30.420.40">
    <property type="match status" value="2"/>
</dbReference>
<proteinExistence type="inferred from homology"/>
<name>A0ABT1EGA8_9FIRM</name>
<keyword evidence="7" id="KW-0067">ATP-binding</keyword>
<dbReference type="GO" id="GO:0004340">
    <property type="term" value="F:glucokinase activity"/>
    <property type="evidence" value="ECO:0007669"/>
    <property type="project" value="UniProtKB-EC"/>
</dbReference>
<evidence type="ECO:0000313" key="10">
    <source>
        <dbReference type="Proteomes" id="UP001523565"/>
    </source>
</evidence>
<dbReference type="EC" id="2.7.1.2" evidence="2"/>